<feature type="compositionally biased region" description="Low complexity" evidence="1">
    <location>
        <begin position="121"/>
        <end position="147"/>
    </location>
</feature>
<evidence type="ECO:0000256" key="1">
    <source>
        <dbReference type="SAM" id="MobiDB-lite"/>
    </source>
</evidence>
<dbReference type="SUPFAM" id="SSF49723">
    <property type="entry name" value="Lipase/lipooxygenase domain (PLAT/LH2 domain)"/>
    <property type="match status" value="1"/>
</dbReference>
<keyword evidence="4" id="KW-1185">Reference proteome</keyword>
<evidence type="ECO:0000313" key="5">
    <source>
        <dbReference type="WBParaSite" id="ECPE_0001214001-mRNA-1"/>
    </source>
</evidence>
<accession>A0A183AYS0</accession>
<dbReference type="OrthoDB" id="6287072at2759"/>
<feature type="region of interest" description="Disordered" evidence="1">
    <location>
        <begin position="120"/>
        <end position="155"/>
    </location>
</feature>
<name>A0A183AYS0_9TREM</name>
<protein>
    <submittedName>
        <fullName evidence="5">RUN domain-containing protein</fullName>
    </submittedName>
</protein>
<dbReference type="GO" id="GO:0005085">
    <property type="term" value="F:guanyl-nucleotide exchange factor activity"/>
    <property type="evidence" value="ECO:0007669"/>
    <property type="project" value="InterPro"/>
</dbReference>
<dbReference type="WBParaSite" id="ECPE_0001214001-mRNA-1">
    <property type="protein sequence ID" value="ECPE_0001214001-mRNA-1"/>
    <property type="gene ID" value="ECPE_0001214001"/>
</dbReference>
<dbReference type="AlphaFoldDB" id="A0A183AYS0"/>
<feature type="domain" description="RUN" evidence="2">
    <location>
        <begin position="81"/>
        <end position="273"/>
    </location>
</feature>
<dbReference type="InterPro" id="IPR036392">
    <property type="entry name" value="PLAT/LH2_dom_sf"/>
</dbReference>
<feature type="region of interest" description="Disordered" evidence="1">
    <location>
        <begin position="57"/>
        <end position="88"/>
    </location>
</feature>
<dbReference type="PROSITE" id="PS50826">
    <property type="entry name" value="RUN"/>
    <property type="match status" value="2"/>
</dbReference>
<dbReference type="InterPro" id="IPR004012">
    <property type="entry name" value="Run_dom"/>
</dbReference>
<gene>
    <name evidence="3" type="ORF">ECPE_LOCUS12105</name>
</gene>
<proteinExistence type="predicted"/>
<feature type="compositionally biased region" description="Basic and acidic residues" evidence="1">
    <location>
        <begin position="61"/>
        <end position="78"/>
    </location>
</feature>
<organism evidence="5">
    <name type="scientific">Echinostoma caproni</name>
    <dbReference type="NCBI Taxonomy" id="27848"/>
    <lineage>
        <taxon>Eukaryota</taxon>
        <taxon>Metazoa</taxon>
        <taxon>Spiralia</taxon>
        <taxon>Lophotrochozoa</taxon>
        <taxon>Platyhelminthes</taxon>
        <taxon>Trematoda</taxon>
        <taxon>Digenea</taxon>
        <taxon>Plagiorchiida</taxon>
        <taxon>Echinostomata</taxon>
        <taxon>Echinostomatoidea</taxon>
        <taxon>Echinostomatidae</taxon>
        <taxon>Echinostoma</taxon>
    </lineage>
</organism>
<feature type="domain" description="RUN" evidence="2">
    <location>
        <begin position="506"/>
        <end position="637"/>
    </location>
</feature>
<dbReference type="Pfam" id="PF02759">
    <property type="entry name" value="RUN"/>
    <property type="match status" value="2"/>
</dbReference>
<dbReference type="Proteomes" id="UP000272942">
    <property type="component" value="Unassembled WGS sequence"/>
</dbReference>
<feature type="region of interest" description="Disordered" evidence="1">
    <location>
        <begin position="424"/>
        <end position="477"/>
    </location>
</feature>
<dbReference type="PANTHER" id="PTHR46070">
    <property type="entry name" value="PINSTRIPE, ISOFORM A"/>
    <property type="match status" value="1"/>
</dbReference>
<evidence type="ECO:0000313" key="4">
    <source>
        <dbReference type="Proteomes" id="UP000272942"/>
    </source>
</evidence>
<dbReference type="EMBL" id="UZAN01052165">
    <property type="protein sequence ID" value="VDP89345.1"/>
    <property type="molecule type" value="Genomic_DNA"/>
</dbReference>
<dbReference type="SMART" id="SM00593">
    <property type="entry name" value="RUN"/>
    <property type="match status" value="2"/>
</dbReference>
<evidence type="ECO:0000259" key="2">
    <source>
        <dbReference type="PROSITE" id="PS50826"/>
    </source>
</evidence>
<dbReference type="Gene3D" id="1.20.58.900">
    <property type="match status" value="2"/>
</dbReference>
<reference evidence="3 4" key="2">
    <citation type="submission" date="2018-11" db="EMBL/GenBank/DDBJ databases">
        <authorList>
            <consortium name="Pathogen Informatics"/>
        </authorList>
    </citation>
    <scope>NUCLEOTIDE SEQUENCE [LARGE SCALE GENOMIC DNA]</scope>
    <source>
        <strain evidence="3 4">Egypt</strain>
    </source>
</reference>
<dbReference type="InterPro" id="IPR047278">
    <property type="entry name" value="DEN5A/B"/>
</dbReference>
<sequence length="642" mass="70636">MIVGSCQAGILSAREPFVFIAPENDAGNTQLCESTPVLSPSAASLLSAEVTETTTQALKTTTERELLAPTKPDSDASKRSTPVIRSHSLSARALPEALRMGLSSSRVDPTMLSRLLDWRTRPAPVAPTTPGTTHTQPPAAPSSSKSPLFPRVTYPGSSGLTTGDASSVGAVFDLSTVFRSQVVQPSLVADIATVRAIRGVKTDIGLARAFVRLALEKKLLSAHLTRLLMDVKLLRRLYSRYAFLRCEEEREQFLVHLLSLNAVDYYSFTRMLPQADLIYQVFICTSRKHGFATTANMWIRLHGHLGSTRPIALPRGRNLITIRIDSSCVKQYVVFWGHDPMAPSFPCCRWIGRGIEDDALERILVGHLVRLAPNDPKLIFTAMASDPGDGVCKLPNRCQSPAAYRRSFDSQRVAGLFASELGLSLPTQSTPPSPKVGLDDPGSYATNSLPRPPRNRYPPGLGSFTPKMMHPSPSFSAVQGQSVREQLAWYLRRESERPGYAFSQPNSPSTSRLYSSPALYQLPPHEANMTTAAAYSAMQANRICVASMRQSLIDFVTHVQQVARLGATLGKEGRFQLLMCRGIREHLLVSWFSLLAVSPITSQMYESKSFFLNHDLRQAIQQLLAALDEFELPMESVLLREA</sequence>
<dbReference type="PANTHER" id="PTHR46070:SF1">
    <property type="entry name" value="PINSTRIPE, ISOFORM A"/>
    <property type="match status" value="1"/>
</dbReference>
<dbReference type="SUPFAM" id="SSF140741">
    <property type="entry name" value="RUN domain-like"/>
    <property type="match status" value="2"/>
</dbReference>
<reference evidence="5" key="1">
    <citation type="submission" date="2016-06" db="UniProtKB">
        <authorList>
            <consortium name="WormBaseParasite"/>
        </authorList>
    </citation>
    <scope>IDENTIFICATION</scope>
</reference>
<dbReference type="InterPro" id="IPR037213">
    <property type="entry name" value="Run_dom_sf"/>
</dbReference>
<dbReference type="GO" id="GO:0031267">
    <property type="term" value="F:small GTPase binding"/>
    <property type="evidence" value="ECO:0007669"/>
    <property type="project" value="InterPro"/>
</dbReference>
<evidence type="ECO:0000313" key="3">
    <source>
        <dbReference type="EMBL" id="VDP89345.1"/>
    </source>
</evidence>